<evidence type="ECO:0000256" key="1">
    <source>
        <dbReference type="SAM" id="MobiDB-lite"/>
    </source>
</evidence>
<proteinExistence type="predicted"/>
<protein>
    <submittedName>
        <fullName evidence="2">Uncharacterized protein</fullName>
    </submittedName>
</protein>
<feature type="region of interest" description="Disordered" evidence="1">
    <location>
        <begin position="1"/>
        <end position="99"/>
    </location>
</feature>
<organism evidence="2 3">
    <name type="scientific">Macrosiphum euphorbiae</name>
    <name type="common">potato aphid</name>
    <dbReference type="NCBI Taxonomy" id="13131"/>
    <lineage>
        <taxon>Eukaryota</taxon>
        <taxon>Metazoa</taxon>
        <taxon>Ecdysozoa</taxon>
        <taxon>Arthropoda</taxon>
        <taxon>Hexapoda</taxon>
        <taxon>Insecta</taxon>
        <taxon>Pterygota</taxon>
        <taxon>Neoptera</taxon>
        <taxon>Paraneoptera</taxon>
        <taxon>Hemiptera</taxon>
        <taxon>Sternorrhyncha</taxon>
        <taxon>Aphidomorpha</taxon>
        <taxon>Aphidoidea</taxon>
        <taxon>Aphididae</taxon>
        <taxon>Macrosiphini</taxon>
        <taxon>Macrosiphum</taxon>
    </lineage>
</organism>
<dbReference type="AlphaFoldDB" id="A0AAV0XEV8"/>
<feature type="compositionally biased region" description="Polar residues" evidence="1">
    <location>
        <begin position="17"/>
        <end position="38"/>
    </location>
</feature>
<accession>A0AAV0XEV8</accession>
<sequence>MRRRTRGPPRLVRYSASAGTSSSPLTVGASPSNPTTDHPLSRHPATPQTNNHHRSSAGVGALGGYPTDDDAEYRRTLRPPGRFVVERMGQGVGGGVESA</sequence>
<feature type="compositionally biased region" description="Gly residues" evidence="1">
    <location>
        <begin position="90"/>
        <end position="99"/>
    </location>
</feature>
<name>A0AAV0XEV8_9HEMI</name>
<keyword evidence="3" id="KW-1185">Reference proteome</keyword>
<dbReference type="Proteomes" id="UP001160148">
    <property type="component" value="Unassembled WGS sequence"/>
</dbReference>
<comment type="caution">
    <text evidence="2">The sequence shown here is derived from an EMBL/GenBank/DDBJ whole genome shotgun (WGS) entry which is preliminary data.</text>
</comment>
<evidence type="ECO:0000313" key="2">
    <source>
        <dbReference type="EMBL" id="CAI6366102.1"/>
    </source>
</evidence>
<reference evidence="2 3" key="1">
    <citation type="submission" date="2023-01" db="EMBL/GenBank/DDBJ databases">
        <authorList>
            <person name="Whitehead M."/>
        </authorList>
    </citation>
    <scope>NUCLEOTIDE SEQUENCE [LARGE SCALE GENOMIC DNA]</scope>
</reference>
<evidence type="ECO:0000313" key="3">
    <source>
        <dbReference type="Proteomes" id="UP001160148"/>
    </source>
</evidence>
<dbReference type="EMBL" id="CARXXK010000004">
    <property type="protein sequence ID" value="CAI6366102.1"/>
    <property type="molecule type" value="Genomic_DNA"/>
</dbReference>
<gene>
    <name evidence="2" type="ORF">MEUPH1_LOCUS20725</name>
</gene>